<keyword evidence="3" id="KW-0324">Glycolysis</keyword>
<dbReference type="InterPro" id="IPR035472">
    <property type="entry name" value="RpiR-like_SIS"/>
</dbReference>
<dbReference type="AlphaFoldDB" id="A0A446CNL3"/>
<keyword evidence="2" id="KW-0238">DNA-binding</keyword>
<protein>
    <recommendedName>
        <fullName evidence="9">HTH-type transcriptional regulator MurR</fullName>
    </recommendedName>
</protein>
<dbReference type="SUPFAM" id="SSF53697">
    <property type="entry name" value="SIS domain"/>
    <property type="match status" value="1"/>
</dbReference>
<dbReference type="OrthoDB" id="8652361at2"/>
<evidence type="ECO:0000256" key="4">
    <source>
        <dbReference type="ARBA" id="ARBA00023163"/>
    </source>
</evidence>
<feature type="domain" description="HTH rpiR-type" evidence="5">
    <location>
        <begin position="1"/>
        <end position="77"/>
    </location>
</feature>
<dbReference type="GO" id="GO:0097367">
    <property type="term" value="F:carbohydrate derivative binding"/>
    <property type="evidence" value="ECO:0007669"/>
    <property type="project" value="InterPro"/>
</dbReference>
<dbReference type="EMBL" id="UFQB01000019">
    <property type="protein sequence ID" value="SSW69335.1"/>
    <property type="molecule type" value="Genomic_DNA"/>
</dbReference>
<evidence type="ECO:0000313" key="8">
    <source>
        <dbReference type="Proteomes" id="UP000289184"/>
    </source>
</evidence>
<name>A0A446CNL3_9BURK</name>
<dbReference type="Gene3D" id="3.40.50.10490">
    <property type="entry name" value="Glucose-6-phosphate isomerase like protein, domain 1"/>
    <property type="match status" value="1"/>
</dbReference>
<keyword evidence="4" id="KW-0804">Transcription</keyword>
<evidence type="ECO:0008006" key="9">
    <source>
        <dbReference type="Google" id="ProtNLM"/>
    </source>
</evidence>
<dbReference type="Proteomes" id="UP000289184">
    <property type="component" value="Unassembled WGS sequence"/>
</dbReference>
<dbReference type="GO" id="GO:0003700">
    <property type="term" value="F:DNA-binding transcription factor activity"/>
    <property type="evidence" value="ECO:0007669"/>
    <property type="project" value="InterPro"/>
</dbReference>
<dbReference type="InterPro" id="IPR046348">
    <property type="entry name" value="SIS_dom_sf"/>
</dbReference>
<evidence type="ECO:0000256" key="3">
    <source>
        <dbReference type="ARBA" id="ARBA00023152"/>
    </source>
</evidence>
<keyword evidence="8" id="KW-1185">Reference proteome</keyword>
<dbReference type="InterPro" id="IPR001347">
    <property type="entry name" value="SIS_dom"/>
</dbReference>
<evidence type="ECO:0000256" key="2">
    <source>
        <dbReference type="ARBA" id="ARBA00023125"/>
    </source>
</evidence>
<dbReference type="InterPro" id="IPR009057">
    <property type="entry name" value="Homeodomain-like_sf"/>
</dbReference>
<dbReference type="PROSITE" id="PS51071">
    <property type="entry name" value="HTH_RPIR"/>
    <property type="match status" value="1"/>
</dbReference>
<evidence type="ECO:0000259" key="6">
    <source>
        <dbReference type="PROSITE" id="PS51464"/>
    </source>
</evidence>
<keyword evidence="1" id="KW-0805">Transcription regulation</keyword>
<dbReference type="Gene3D" id="1.10.10.10">
    <property type="entry name" value="Winged helix-like DNA-binding domain superfamily/Winged helix DNA-binding domain"/>
    <property type="match status" value="1"/>
</dbReference>
<dbReference type="RefSeq" id="WP_129529237.1">
    <property type="nucleotide sequence ID" value="NZ_UFQB01000019.1"/>
</dbReference>
<reference evidence="7 8" key="1">
    <citation type="submission" date="2018-07" db="EMBL/GenBank/DDBJ databases">
        <authorList>
            <person name="Peeters C."/>
        </authorList>
    </citation>
    <scope>NUCLEOTIDE SEQUENCE [LARGE SCALE GENOMIC DNA]</scope>
    <source>
        <strain evidence="7 8">LMG 3411</strain>
    </source>
</reference>
<sequence>MNLNQRIAGYGRKLSKTERLLVEEMQARYPQGLLESATALAKKVGTSASTVVRLLAKLGYESYAQAQMEARAEVTARLASPGERADAVGSDNSSARACLNNALLHDQHNLKETFASIDVAAFESAVRLLTQRKARVHVLGLRQAAPLASHVALYLNMCLPAVTPMAAAGPLPLEDQLLWIDDADVLLAFTFRRYSVAAAGAVKYFRQRGGKVVLVTDSASAPAAASAHHVLVARSSSASPFDSYTAAFSVCNALLAAVAQRRKQALGDALERGEEPWDAQWIRQQGSA</sequence>
<dbReference type="Pfam" id="PF01380">
    <property type="entry name" value="SIS"/>
    <property type="match status" value="1"/>
</dbReference>
<accession>A0A446CNL3</accession>
<dbReference type="PROSITE" id="PS51464">
    <property type="entry name" value="SIS"/>
    <property type="match status" value="1"/>
</dbReference>
<dbReference type="SUPFAM" id="SSF46689">
    <property type="entry name" value="Homeodomain-like"/>
    <property type="match status" value="1"/>
</dbReference>
<feature type="domain" description="SIS" evidence="6">
    <location>
        <begin position="125"/>
        <end position="264"/>
    </location>
</feature>
<dbReference type="InterPro" id="IPR047640">
    <property type="entry name" value="RpiR-like"/>
</dbReference>
<dbReference type="PANTHER" id="PTHR30514">
    <property type="entry name" value="GLUCOKINASE"/>
    <property type="match status" value="1"/>
</dbReference>
<dbReference type="InterPro" id="IPR036388">
    <property type="entry name" value="WH-like_DNA-bd_sf"/>
</dbReference>
<evidence type="ECO:0000313" key="7">
    <source>
        <dbReference type="EMBL" id="SSW69335.1"/>
    </source>
</evidence>
<proteinExistence type="predicted"/>
<dbReference type="GO" id="GO:0003677">
    <property type="term" value="F:DNA binding"/>
    <property type="evidence" value="ECO:0007669"/>
    <property type="project" value="UniProtKB-KW"/>
</dbReference>
<dbReference type="PANTHER" id="PTHR30514:SF18">
    <property type="entry name" value="RPIR-FAMILY TRANSCRIPTIONAL REGULATOR"/>
    <property type="match status" value="1"/>
</dbReference>
<gene>
    <name evidence="7" type="ORF">AGI3411_04141</name>
</gene>
<evidence type="ECO:0000256" key="1">
    <source>
        <dbReference type="ARBA" id="ARBA00023015"/>
    </source>
</evidence>
<organism evidence="7 8">
    <name type="scientific">Achromobacter agilis</name>
    <dbReference type="NCBI Taxonomy" id="1353888"/>
    <lineage>
        <taxon>Bacteria</taxon>
        <taxon>Pseudomonadati</taxon>
        <taxon>Pseudomonadota</taxon>
        <taxon>Betaproteobacteria</taxon>
        <taxon>Burkholderiales</taxon>
        <taxon>Alcaligenaceae</taxon>
        <taxon>Achromobacter</taxon>
    </lineage>
</organism>
<dbReference type="InterPro" id="IPR000281">
    <property type="entry name" value="HTH_RpiR"/>
</dbReference>
<dbReference type="CDD" id="cd05013">
    <property type="entry name" value="SIS_RpiR"/>
    <property type="match status" value="1"/>
</dbReference>
<evidence type="ECO:0000259" key="5">
    <source>
        <dbReference type="PROSITE" id="PS51071"/>
    </source>
</evidence>
<dbReference type="GO" id="GO:0006096">
    <property type="term" value="P:glycolytic process"/>
    <property type="evidence" value="ECO:0007669"/>
    <property type="project" value="UniProtKB-KW"/>
</dbReference>